<dbReference type="InterPro" id="IPR000719">
    <property type="entry name" value="Prot_kinase_dom"/>
</dbReference>
<organism evidence="7 8">
    <name type="scientific">Hyalangium rubrum</name>
    <dbReference type="NCBI Taxonomy" id="3103134"/>
    <lineage>
        <taxon>Bacteria</taxon>
        <taxon>Pseudomonadati</taxon>
        <taxon>Myxococcota</taxon>
        <taxon>Myxococcia</taxon>
        <taxon>Myxococcales</taxon>
        <taxon>Cystobacterineae</taxon>
        <taxon>Archangiaceae</taxon>
        <taxon>Hyalangium</taxon>
    </lineage>
</organism>
<dbReference type="SMART" id="SM00220">
    <property type="entry name" value="S_TKc"/>
    <property type="match status" value="1"/>
</dbReference>
<keyword evidence="2 7" id="KW-0808">Transferase</keyword>
<keyword evidence="8" id="KW-1185">Reference proteome</keyword>
<dbReference type="Gene3D" id="1.10.510.10">
    <property type="entry name" value="Transferase(Phosphotransferase) domain 1"/>
    <property type="match status" value="1"/>
</dbReference>
<dbReference type="PANTHER" id="PTHR43671:SF13">
    <property type="entry name" value="SERINE_THREONINE-PROTEIN KINASE NEK2"/>
    <property type="match status" value="1"/>
</dbReference>
<dbReference type="Gene3D" id="3.30.200.20">
    <property type="entry name" value="Phosphorylase Kinase, domain 1"/>
    <property type="match status" value="1"/>
</dbReference>
<dbReference type="SUPFAM" id="SSF56112">
    <property type="entry name" value="Protein kinase-like (PK-like)"/>
    <property type="match status" value="1"/>
</dbReference>
<evidence type="ECO:0000256" key="3">
    <source>
        <dbReference type="ARBA" id="ARBA00022741"/>
    </source>
</evidence>
<feature type="domain" description="Protein kinase" evidence="6">
    <location>
        <begin position="23"/>
        <end position="337"/>
    </location>
</feature>
<proteinExistence type="predicted"/>
<protein>
    <recommendedName>
        <fullName evidence="1">non-specific serine/threonine protein kinase</fullName>
        <ecNumber evidence="1">2.7.11.1</ecNumber>
    </recommendedName>
</protein>
<evidence type="ECO:0000256" key="2">
    <source>
        <dbReference type="ARBA" id="ARBA00022679"/>
    </source>
</evidence>
<gene>
    <name evidence="7" type="ORF">SYV04_25390</name>
</gene>
<sequence length="385" mass="42135">MSTPKRFPVKKGQILFSAGQAAYEFVMTLEGSNHGETVLLARKRTVEGPGADVILKCVGLPDRPALDAEKTRTRLEEEVRLATYLRHPGIARVHGIKRMEGALYLIAECVDGNSLNTLSNVVPEHITKFSDAFVLYLGAEVAGALLYAHTRTDEHGKPLGIVHRAVDLERIWVTWEGQVKLTDFGLALSKLPGRIASTVQRPHGNAYYSSPEALLGKPVDARSDLFQLGLALYEVATGSHPLDPPEGLPEETEEMLSATERARVEQAILDAKETGLDDAAVEDLIVRAATYTPKDLERLVAKLSEPLRAPLRKLLQRNPTERYQTAEELEADLRAHLDRLGSYGAKEAAAEIGKVLTEVGEQLVGLEGCASPPRRQRSQDDITTG</sequence>
<dbReference type="RefSeq" id="WP_321548475.1">
    <property type="nucleotide sequence ID" value="NZ_JAXIVS010000009.1"/>
</dbReference>
<keyword evidence="3" id="KW-0547">Nucleotide-binding</keyword>
<evidence type="ECO:0000256" key="4">
    <source>
        <dbReference type="ARBA" id="ARBA00022777"/>
    </source>
</evidence>
<evidence type="ECO:0000259" key="6">
    <source>
        <dbReference type="PROSITE" id="PS50011"/>
    </source>
</evidence>
<dbReference type="PANTHER" id="PTHR43671">
    <property type="entry name" value="SERINE/THREONINE-PROTEIN KINASE NEK"/>
    <property type="match status" value="1"/>
</dbReference>
<dbReference type="CDD" id="cd14014">
    <property type="entry name" value="STKc_PknB_like"/>
    <property type="match status" value="1"/>
</dbReference>
<dbReference type="PROSITE" id="PS50011">
    <property type="entry name" value="PROTEIN_KINASE_DOM"/>
    <property type="match status" value="1"/>
</dbReference>
<accession>A0ABU5HAA3</accession>
<dbReference type="EC" id="2.7.11.1" evidence="1"/>
<keyword evidence="4 7" id="KW-0418">Kinase</keyword>
<name>A0ABU5HAA3_9BACT</name>
<evidence type="ECO:0000313" key="8">
    <source>
        <dbReference type="Proteomes" id="UP001291309"/>
    </source>
</evidence>
<evidence type="ECO:0000256" key="5">
    <source>
        <dbReference type="ARBA" id="ARBA00022840"/>
    </source>
</evidence>
<evidence type="ECO:0000256" key="1">
    <source>
        <dbReference type="ARBA" id="ARBA00012513"/>
    </source>
</evidence>
<comment type="caution">
    <text evidence="7">The sequence shown here is derived from an EMBL/GenBank/DDBJ whole genome shotgun (WGS) entry which is preliminary data.</text>
</comment>
<dbReference type="EMBL" id="JAXIVS010000009">
    <property type="protein sequence ID" value="MDY7229753.1"/>
    <property type="molecule type" value="Genomic_DNA"/>
</dbReference>
<dbReference type="GO" id="GO:0004674">
    <property type="term" value="F:protein serine/threonine kinase activity"/>
    <property type="evidence" value="ECO:0007669"/>
    <property type="project" value="UniProtKB-EC"/>
</dbReference>
<dbReference type="InterPro" id="IPR050660">
    <property type="entry name" value="NEK_Ser/Thr_kinase"/>
</dbReference>
<evidence type="ECO:0000313" key="7">
    <source>
        <dbReference type="EMBL" id="MDY7229753.1"/>
    </source>
</evidence>
<dbReference type="Proteomes" id="UP001291309">
    <property type="component" value="Unassembled WGS sequence"/>
</dbReference>
<reference evidence="7 8" key="1">
    <citation type="submission" date="2023-12" db="EMBL/GenBank/DDBJ databases">
        <title>the genome sequence of Hyalangium sp. s54d21.</title>
        <authorList>
            <person name="Zhang X."/>
        </authorList>
    </citation>
    <scope>NUCLEOTIDE SEQUENCE [LARGE SCALE GENOMIC DNA]</scope>
    <source>
        <strain evidence="8">s54d21</strain>
    </source>
</reference>
<dbReference type="InterPro" id="IPR011009">
    <property type="entry name" value="Kinase-like_dom_sf"/>
</dbReference>
<keyword evidence="5" id="KW-0067">ATP-binding</keyword>
<dbReference type="Pfam" id="PF00069">
    <property type="entry name" value="Pkinase"/>
    <property type="match status" value="1"/>
</dbReference>